<organism evidence="3 4">
    <name type="scientific">Acanthamoeba castellanii (strain ATCC 30010 / Neff)</name>
    <dbReference type="NCBI Taxonomy" id="1257118"/>
    <lineage>
        <taxon>Eukaryota</taxon>
        <taxon>Amoebozoa</taxon>
        <taxon>Discosea</taxon>
        <taxon>Longamoebia</taxon>
        <taxon>Centramoebida</taxon>
        <taxon>Acanthamoebidae</taxon>
        <taxon>Acanthamoeba</taxon>
    </lineage>
</organism>
<feature type="signal peptide" evidence="2">
    <location>
        <begin position="1"/>
        <end position="21"/>
    </location>
</feature>
<proteinExistence type="predicted"/>
<keyword evidence="4" id="KW-1185">Reference proteome</keyword>
<sequence>MLVVRLMLLFAVVAWTTSSGASSLALRDSAASASSCQPSGPATVVDIDTRLAVGATSLDIGTTNVDLLSPRTVVEFDPPFDPPAKMLSASCSCGDILGLRCDATWLFNAAALAESLVGHNITARLGLTNGTYLTTWTRVATVMPAPVLVASNTTQVPQYTTTFTVDGHYLGLPTINTRSSGGDQDLHLFFKDVNGNNVEAQVVQVSDDATSATVTFTAGGPQALGPLWACVELWGALTDYVQVATVVEARPDATSNLVCYSTDAGATSASIEAGSKLPCTIFIQDNGHPVQGSLNDFSIFLGPGSHGLLGSASMSPNRYRIFFTYTAPASRGFEQLHVTFNLSTEISGAPFNITIWEDKSGSGGDAVPWHIIIPVVASVGGVLVIAGVVAWALWLRRRRRCHYETINGYH</sequence>
<evidence type="ECO:0000313" key="4">
    <source>
        <dbReference type="Proteomes" id="UP000011083"/>
    </source>
</evidence>
<keyword evidence="1" id="KW-0812">Transmembrane</keyword>
<dbReference type="KEGG" id="acan:ACA1_364260"/>
<dbReference type="VEuPathDB" id="AmoebaDB:ACA1_364260"/>
<evidence type="ECO:0000256" key="1">
    <source>
        <dbReference type="SAM" id="Phobius"/>
    </source>
</evidence>
<dbReference type="Proteomes" id="UP000011083">
    <property type="component" value="Unassembled WGS sequence"/>
</dbReference>
<evidence type="ECO:0000256" key="2">
    <source>
        <dbReference type="SAM" id="SignalP"/>
    </source>
</evidence>
<gene>
    <name evidence="3" type="ORF">ACA1_364260</name>
</gene>
<keyword evidence="1" id="KW-1133">Transmembrane helix</keyword>
<feature type="chain" id="PRO_5003990181" evidence="2">
    <location>
        <begin position="22"/>
        <end position="410"/>
    </location>
</feature>
<name>L8GLE8_ACACF</name>
<keyword evidence="2" id="KW-0732">Signal</keyword>
<keyword evidence="1" id="KW-0472">Membrane</keyword>
<dbReference type="RefSeq" id="XP_004335913.1">
    <property type="nucleotide sequence ID" value="XM_004335865.1"/>
</dbReference>
<protein>
    <submittedName>
        <fullName evidence="3">Uncharacterized protein</fullName>
    </submittedName>
</protein>
<dbReference type="EMBL" id="KB008073">
    <property type="protein sequence ID" value="ELR13900.1"/>
    <property type="molecule type" value="Genomic_DNA"/>
</dbReference>
<accession>L8GLE8</accession>
<evidence type="ECO:0000313" key="3">
    <source>
        <dbReference type="EMBL" id="ELR13900.1"/>
    </source>
</evidence>
<feature type="transmembrane region" description="Helical" evidence="1">
    <location>
        <begin position="369"/>
        <end position="394"/>
    </location>
</feature>
<dbReference type="GeneID" id="14914610"/>
<dbReference type="AlphaFoldDB" id="L8GLE8"/>
<reference evidence="3 4" key="1">
    <citation type="journal article" date="2013" name="Genome Biol.">
        <title>Genome of Acanthamoeba castellanii highlights extensive lateral gene transfer and early evolution of tyrosine kinase signaling.</title>
        <authorList>
            <person name="Clarke M."/>
            <person name="Lohan A.J."/>
            <person name="Liu B."/>
            <person name="Lagkouvardos I."/>
            <person name="Roy S."/>
            <person name="Zafar N."/>
            <person name="Bertelli C."/>
            <person name="Schilde C."/>
            <person name="Kianianmomeni A."/>
            <person name="Burglin T.R."/>
            <person name="Frech C."/>
            <person name="Turcotte B."/>
            <person name="Kopec K.O."/>
            <person name="Synnott J.M."/>
            <person name="Choo C."/>
            <person name="Paponov I."/>
            <person name="Finkler A."/>
            <person name="Soon Heng Tan C."/>
            <person name="Hutchins A.P."/>
            <person name="Weinmeier T."/>
            <person name="Rattei T."/>
            <person name="Chu J.S."/>
            <person name="Gimenez G."/>
            <person name="Irimia M."/>
            <person name="Rigden D.J."/>
            <person name="Fitzpatrick D.A."/>
            <person name="Lorenzo-Morales J."/>
            <person name="Bateman A."/>
            <person name="Chiu C.H."/>
            <person name="Tang P."/>
            <person name="Hegemann P."/>
            <person name="Fromm H."/>
            <person name="Raoult D."/>
            <person name="Greub G."/>
            <person name="Miranda-Saavedra D."/>
            <person name="Chen N."/>
            <person name="Nash P."/>
            <person name="Ginger M.L."/>
            <person name="Horn M."/>
            <person name="Schaap P."/>
            <person name="Caler L."/>
            <person name="Loftus B."/>
        </authorList>
    </citation>
    <scope>NUCLEOTIDE SEQUENCE [LARGE SCALE GENOMIC DNA]</scope>
    <source>
        <strain evidence="3 4">Neff</strain>
    </source>
</reference>